<reference evidence="2" key="1">
    <citation type="journal article" date="2021" name="PeerJ">
        <title>Extensive microbial diversity within the chicken gut microbiome revealed by metagenomics and culture.</title>
        <authorList>
            <person name="Gilroy R."/>
            <person name="Ravi A."/>
            <person name="Getino M."/>
            <person name="Pursley I."/>
            <person name="Horton D.L."/>
            <person name="Alikhan N.F."/>
            <person name="Baker D."/>
            <person name="Gharbi K."/>
            <person name="Hall N."/>
            <person name="Watson M."/>
            <person name="Adriaenssens E.M."/>
            <person name="Foster-Nyarko E."/>
            <person name="Jarju S."/>
            <person name="Secka A."/>
            <person name="Antonio M."/>
            <person name="Oren A."/>
            <person name="Chaudhuri R.R."/>
            <person name="La Ragione R."/>
            <person name="Hildebrand F."/>
            <person name="Pallen M.J."/>
        </authorList>
    </citation>
    <scope>NUCLEOTIDE SEQUENCE</scope>
    <source>
        <strain evidence="2">CHK179-28034</strain>
    </source>
</reference>
<organism evidence="2 3">
    <name type="scientific">Candidatus Anaerobutyricum stercoris</name>
    <dbReference type="NCBI Taxonomy" id="2838457"/>
    <lineage>
        <taxon>Bacteria</taxon>
        <taxon>Bacillati</taxon>
        <taxon>Bacillota</taxon>
        <taxon>Clostridia</taxon>
        <taxon>Lachnospirales</taxon>
        <taxon>Lachnospiraceae</taxon>
        <taxon>Anaerobutyricum</taxon>
    </lineage>
</organism>
<keyword evidence="1" id="KW-0472">Membrane</keyword>
<dbReference type="EMBL" id="DXBR01000055">
    <property type="protein sequence ID" value="HIZ39491.1"/>
    <property type="molecule type" value="Genomic_DNA"/>
</dbReference>
<keyword evidence="1" id="KW-1133">Transmembrane helix</keyword>
<evidence type="ECO:0000313" key="2">
    <source>
        <dbReference type="EMBL" id="HIZ39491.1"/>
    </source>
</evidence>
<dbReference type="Pfam" id="PF13782">
    <property type="entry name" value="SpoVAB"/>
    <property type="match status" value="1"/>
</dbReference>
<feature type="transmembrane region" description="Helical" evidence="1">
    <location>
        <begin position="124"/>
        <end position="144"/>
    </location>
</feature>
<name>A0A9D2ELT2_9FIRM</name>
<reference evidence="2" key="2">
    <citation type="submission" date="2021-04" db="EMBL/GenBank/DDBJ databases">
        <authorList>
            <person name="Gilroy R."/>
        </authorList>
    </citation>
    <scope>NUCLEOTIDE SEQUENCE</scope>
    <source>
        <strain evidence="2">CHK179-28034</strain>
    </source>
</reference>
<keyword evidence="1" id="KW-0812">Transmembrane</keyword>
<proteinExistence type="predicted"/>
<evidence type="ECO:0000256" key="1">
    <source>
        <dbReference type="SAM" id="Phobius"/>
    </source>
</evidence>
<feature type="transmembrane region" description="Helical" evidence="1">
    <location>
        <begin position="78"/>
        <end position="103"/>
    </location>
</feature>
<accession>A0A9D2ELT2</accession>
<protein>
    <submittedName>
        <fullName evidence="2">Stage V sporulation protein AB</fullName>
    </submittedName>
</protein>
<evidence type="ECO:0000313" key="3">
    <source>
        <dbReference type="Proteomes" id="UP000824049"/>
    </source>
</evidence>
<gene>
    <name evidence="2" type="ORF">H9968_06145</name>
</gene>
<sequence length="146" mass="15412">MSAIIAKGILVWIALAAGFATAGGFVAFISLIGVVPRLSAVTKTASHIPLYETSLALGLIFMNIISLYPVDLSWIPDIIAALIINTGGLFTGIFVGCLAGALAEVVKIVPIISRRVKLRKGIPYFIKAAAVGKCLGSFLQFYVFRG</sequence>
<comment type="caution">
    <text evidence="2">The sequence shown here is derived from an EMBL/GenBank/DDBJ whole genome shotgun (WGS) entry which is preliminary data.</text>
</comment>
<dbReference type="InterPro" id="IPR020144">
    <property type="entry name" value="SpoVAB"/>
</dbReference>
<feature type="transmembrane region" description="Helical" evidence="1">
    <location>
        <begin position="12"/>
        <end position="36"/>
    </location>
</feature>
<dbReference type="Proteomes" id="UP000824049">
    <property type="component" value="Unassembled WGS sequence"/>
</dbReference>
<feature type="transmembrane region" description="Helical" evidence="1">
    <location>
        <begin position="48"/>
        <end position="66"/>
    </location>
</feature>
<dbReference type="AlphaFoldDB" id="A0A9D2ELT2"/>